<comment type="caution">
    <text evidence="1">The sequence shown here is derived from an EMBL/GenBank/DDBJ whole genome shotgun (WGS) entry which is preliminary data.</text>
</comment>
<name>A0A2T4MGS7_9STAP</name>
<dbReference type="RefSeq" id="WP_085622848.1">
    <property type="nucleotide sequence ID" value="NZ_PZDY01000017.1"/>
</dbReference>
<gene>
    <name evidence="2" type="ORF">B9M88_10115</name>
    <name evidence="1" type="ORF">GLV84_00630</name>
</gene>
<organism evidence="1 4">
    <name type="scientific">Staphylococcus agnetis</name>
    <dbReference type="NCBI Taxonomy" id="985762"/>
    <lineage>
        <taxon>Bacteria</taxon>
        <taxon>Bacillati</taxon>
        <taxon>Bacillota</taxon>
        <taxon>Bacilli</taxon>
        <taxon>Bacillales</taxon>
        <taxon>Staphylococcaceae</taxon>
        <taxon>Staphylococcus</taxon>
    </lineage>
</organism>
<dbReference type="EMBL" id="WMFL01000013">
    <property type="protein sequence ID" value="NJI01392.1"/>
    <property type="molecule type" value="Genomic_DNA"/>
</dbReference>
<proteinExistence type="predicted"/>
<reference evidence="1" key="2">
    <citation type="submission" date="2019-11" db="EMBL/GenBank/DDBJ databases">
        <title>Whole genome comparisons of Staphylococcus agnetis isolates from cattle and chickens.</title>
        <authorList>
            <person name="Rhoads D."/>
            <person name="Shwani A."/>
            <person name="Adkins P."/>
            <person name="Calcutt M."/>
            <person name="Middleton J."/>
        </authorList>
    </citation>
    <scope>NUCLEOTIDE SEQUENCE</scope>
    <source>
        <strain evidence="1">1387</strain>
    </source>
</reference>
<evidence type="ECO:0000313" key="4">
    <source>
        <dbReference type="Proteomes" id="UP000646308"/>
    </source>
</evidence>
<evidence type="ECO:0000313" key="1">
    <source>
        <dbReference type="EMBL" id="NJI01392.1"/>
    </source>
</evidence>
<reference evidence="2 3" key="1">
    <citation type="submission" date="2017-04" db="EMBL/GenBank/DDBJ databases">
        <title>Staphylococcus agnetis, a potential pathogen in the broiler production.</title>
        <authorList>
            <person name="Poulsen L."/>
        </authorList>
    </citation>
    <scope>NUCLEOTIDE SEQUENCE [LARGE SCALE GENOMIC DNA]</scope>
    <source>
        <strain evidence="2 3">723_310714_2_2_spleen</strain>
    </source>
</reference>
<dbReference type="Proteomes" id="UP000195208">
    <property type="component" value="Unassembled WGS sequence"/>
</dbReference>
<dbReference type="AlphaFoldDB" id="A0A2T4MGS7"/>
<accession>A0A2T4MGS7</accession>
<dbReference type="Pfam" id="PF10078">
    <property type="entry name" value="DUF2316"/>
    <property type="match status" value="1"/>
</dbReference>
<dbReference type="InterPro" id="IPR018757">
    <property type="entry name" value="DUF2316"/>
</dbReference>
<protein>
    <submittedName>
        <fullName evidence="1">DUF2316 family protein</fullName>
    </submittedName>
</protein>
<sequence length="107" mass="12371">MIDIHTHIQSTMKEGFIMLLTETQRQTTRQELYAHYEDTSLSLEALATQLGTSPKEARDILNMNMSHMDEKLFYDRLISVINLLNSMITQKGGTPQSYTYIDQITKQ</sequence>
<keyword evidence="3" id="KW-1185">Reference proteome</keyword>
<evidence type="ECO:0000313" key="3">
    <source>
        <dbReference type="Proteomes" id="UP000195208"/>
    </source>
</evidence>
<dbReference type="Proteomes" id="UP000646308">
    <property type="component" value="Unassembled WGS sequence"/>
</dbReference>
<evidence type="ECO:0000313" key="2">
    <source>
        <dbReference type="EMBL" id="OTW30384.1"/>
    </source>
</evidence>
<dbReference type="EMBL" id="NEFX01000019">
    <property type="protein sequence ID" value="OTW30384.1"/>
    <property type="molecule type" value="Genomic_DNA"/>
</dbReference>